<dbReference type="InterPro" id="IPR050178">
    <property type="entry name" value="AspA/AstE_fam"/>
</dbReference>
<name>V4IVC5_9EURY</name>
<dbReference type="InterPro" id="IPR055438">
    <property type="entry name" value="AstE_AspA_cat"/>
</dbReference>
<dbReference type="GO" id="GO:0046872">
    <property type="term" value="F:metal ion binding"/>
    <property type="evidence" value="ECO:0007669"/>
    <property type="project" value="UniProtKB-KW"/>
</dbReference>
<proteinExistence type="predicted"/>
<dbReference type="PATRIC" id="fig|1324957.4.peg.3151"/>
<evidence type="ECO:0000256" key="4">
    <source>
        <dbReference type="ARBA" id="ARBA00022833"/>
    </source>
</evidence>
<accession>V4IVC5</accession>
<comment type="cofactor">
    <cofactor evidence="1">
        <name>Zn(2+)</name>
        <dbReference type="ChEBI" id="CHEBI:29105"/>
    </cofactor>
</comment>
<dbReference type="Pfam" id="PF24827">
    <property type="entry name" value="AstE_AspA_cat"/>
    <property type="match status" value="1"/>
</dbReference>
<dbReference type="Proteomes" id="UP000017840">
    <property type="component" value="Unassembled WGS sequence"/>
</dbReference>
<feature type="domain" description="Succinylglutamate desuccinylase/Aspartoacylase catalytic" evidence="5">
    <location>
        <begin position="11"/>
        <end position="102"/>
    </location>
</feature>
<dbReference type="SUPFAM" id="SSF53187">
    <property type="entry name" value="Zn-dependent exopeptidases"/>
    <property type="match status" value="1"/>
</dbReference>
<reference evidence="6 7" key="1">
    <citation type="journal article" date="2013" name="Genome Announc.">
        <title>Draft Genome Sequence of 'Candidatus Halobonum tyrrellensis' Strain G22, Isolated from the Hypersaline Waters of Lake Tyrrell, Australia.</title>
        <authorList>
            <person name="Ugalde J.A."/>
            <person name="Narasingarao P."/>
            <person name="Kuo S."/>
            <person name="Podell S."/>
            <person name="Allen E.E."/>
        </authorList>
    </citation>
    <scope>NUCLEOTIDE SEQUENCE [LARGE SCALE GENOMIC DNA]</scope>
    <source>
        <strain evidence="6 7">G22</strain>
    </source>
</reference>
<dbReference type="OrthoDB" id="323389at2157"/>
<keyword evidence="2" id="KW-0479">Metal-binding</keyword>
<keyword evidence="3" id="KW-0378">Hydrolase</keyword>
<comment type="caution">
    <text evidence="6">The sequence shown here is derived from an EMBL/GenBank/DDBJ whole genome shotgun (WGS) entry which is preliminary data.</text>
</comment>
<sequence>MRIHQLGEGVPEVAVVGGLHGDEPCGPAAVERLVAADPDVERPVKLIVANEEALERDVRYVDEDLNRAFPGDPDADTHERRLASHIARELEGCTTLSLHSTQSYAEPFALCATVDAVARAVVPSLPTNLLIETDPFTEGRLIEHPHTLEVECGLQGSDRAAENAYWLSRAFLAATGALAAPVADDATPFDVDTTSEVGVFELLSPIAKPAAETYEVFARNFERVEAGERFASADGETLTAEEPFYPVLMSAYGYADLFGYAAEKVGTLD</sequence>
<dbReference type="Gene3D" id="3.40.630.10">
    <property type="entry name" value="Zn peptidases"/>
    <property type="match status" value="1"/>
</dbReference>
<evidence type="ECO:0000256" key="1">
    <source>
        <dbReference type="ARBA" id="ARBA00001947"/>
    </source>
</evidence>
<keyword evidence="4" id="KW-0862">Zinc</keyword>
<evidence type="ECO:0000256" key="3">
    <source>
        <dbReference type="ARBA" id="ARBA00022801"/>
    </source>
</evidence>
<dbReference type="eggNOG" id="arCOG02888">
    <property type="taxonomic scope" value="Archaea"/>
</dbReference>
<dbReference type="GO" id="GO:0005829">
    <property type="term" value="C:cytosol"/>
    <property type="evidence" value="ECO:0007669"/>
    <property type="project" value="TreeGrafter"/>
</dbReference>
<dbReference type="RefSeq" id="WP_023395676.1">
    <property type="nucleotide sequence ID" value="NZ_ASGZ01000062.1"/>
</dbReference>
<dbReference type="PANTHER" id="PTHR15162:SF7">
    <property type="entry name" value="SUCCINYLGLUTAMATE DESUCCINYLASE"/>
    <property type="match status" value="1"/>
</dbReference>
<dbReference type="PANTHER" id="PTHR15162">
    <property type="entry name" value="ASPARTOACYLASE"/>
    <property type="match status" value="1"/>
</dbReference>
<evidence type="ECO:0000313" key="6">
    <source>
        <dbReference type="EMBL" id="ESP87152.1"/>
    </source>
</evidence>
<protein>
    <submittedName>
        <fullName evidence="6">Succinylglutamate desuccinylase</fullName>
    </submittedName>
</protein>
<organism evidence="6 7">
    <name type="scientific">Candidatus Halobonum tyrrellensis G22</name>
    <dbReference type="NCBI Taxonomy" id="1324957"/>
    <lineage>
        <taxon>Archaea</taxon>
        <taxon>Methanobacteriati</taxon>
        <taxon>Methanobacteriota</taxon>
        <taxon>Stenosarchaea group</taxon>
        <taxon>Halobacteria</taxon>
        <taxon>Halobacteriales</taxon>
        <taxon>Haloferacaceae</taxon>
        <taxon>Candidatus Halobonum</taxon>
    </lineage>
</organism>
<evidence type="ECO:0000256" key="2">
    <source>
        <dbReference type="ARBA" id="ARBA00022723"/>
    </source>
</evidence>
<dbReference type="STRING" id="1324957.K933_15525"/>
<dbReference type="EMBL" id="ASGZ01000062">
    <property type="protein sequence ID" value="ESP87152.1"/>
    <property type="molecule type" value="Genomic_DNA"/>
</dbReference>
<dbReference type="GO" id="GO:0016788">
    <property type="term" value="F:hydrolase activity, acting on ester bonds"/>
    <property type="evidence" value="ECO:0007669"/>
    <property type="project" value="InterPro"/>
</dbReference>
<evidence type="ECO:0000259" key="5">
    <source>
        <dbReference type="Pfam" id="PF24827"/>
    </source>
</evidence>
<evidence type="ECO:0000313" key="7">
    <source>
        <dbReference type="Proteomes" id="UP000017840"/>
    </source>
</evidence>
<dbReference type="AlphaFoldDB" id="V4IVC5"/>
<gene>
    <name evidence="6" type="ORF">K933_15525</name>
</gene>
<keyword evidence="7" id="KW-1185">Reference proteome</keyword>